<keyword evidence="3" id="KW-1185">Reference proteome</keyword>
<sequence>MLDTAGRQRGAAAEADKLHGIVRNEQMHQPAAAEQAMGVHLQGLVRQLDAVCQTL</sequence>
<dbReference type="EMBL" id="CP108084">
    <property type="protein sequence ID" value="WUP48203.1"/>
    <property type="molecule type" value="Genomic_DNA"/>
</dbReference>
<evidence type="ECO:0000256" key="1">
    <source>
        <dbReference type="SAM" id="MobiDB-lite"/>
    </source>
</evidence>
<accession>A0ABZ1S1A2</accession>
<gene>
    <name evidence="2" type="ORF">OG994_21660</name>
</gene>
<dbReference type="Proteomes" id="UP001432190">
    <property type="component" value="Chromosome"/>
</dbReference>
<name>A0ABZ1S1A2_9ACTN</name>
<reference evidence="2" key="1">
    <citation type="submission" date="2022-10" db="EMBL/GenBank/DDBJ databases">
        <title>The complete genomes of actinobacterial strains from the NBC collection.</title>
        <authorList>
            <person name="Joergensen T.S."/>
            <person name="Alvarez Arevalo M."/>
            <person name="Sterndorff E.B."/>
            <person name="Faurdal D."/>
            <person name="Vuksanovic O."/>
            <person name="Mourched A.-S."/>
            <person name="Charusanti P."/>
            <person name="Shaw S."/>
            <person name="Blin K."/>
            <person name="Weber T."/>
        </authorList>
    </citation>
    <scope>NUCLEOTIDE SEQUENCE</scope>
    <source>
        <strain evidence="2">NBC_00256</strain>
    </source>
</reference>
<protein>
    <submittedName>
        <fullName evidence="2">Uncharacterized protein</fullName>
    </submittedName>
</protein>
<feature type="region of interest" description="Disordered" evidence="1">
    <location>
        <begin position="1"/>
        <end position="21"/>
    </location>
</feature>
<organism evidence="2 3">
    <name type="scientific">Micromonospora globbae</name>
    <dbReference type="NCBI Taxonomy" id="1894969"/>
    <lineage>
        <taxon>Bacteria</taxon>
        <taxon>Bacillati</taxon>
        <taxon>Actinomycetota</taxon>
        <taxon>Actinomycetes</taxon>
        <taxon>Micromonosporales</taxon>
        <taxon>Micromonosporaceae</taxon>
        <taxon>Micromonospora</taxon>
    </lineage>
</organism>
<dbReference type="RefSeq" id="WP_328850785.1">
    <property type="nucleotide sequence ID" value="NZ_CP108084.1"/>
</dbReference>
<proteinExistence type="predicted"/>
<evidence type="ECO:0000313" key="3">
    <source>
        <dbReference type="Proteomes" id="UP001432190"/>
    </source>
</evidence>
<evidence type="ECO:0000313" key="2">
    <source>
        <dbReference type="EMBL" id="WUP48203.1"/>
    </source>
</evidence>